<organism evidence="4 5">
    <name type="scientific">Saccharothrix ecbatanensis</name>
    <dbReference type="NCBI Taxonomy" id="1105145"/>
    <lineage>
        <taxon>Bacteria</taxon>
        <taxon>Bacillati</taxon>
        <taxon>Actinomycetota</taxon>
        <taxon>Actinomycetes</taxon>
        <taxon>Pseudonocardiales</taxon>
        <taxon>Pseudonocardiaceae</taxon>
        <taxon>Saccharothrix</taxon>
    </lineage>
</organism>
<accession>A0A7W9HJE8</accession>
<dbReference type="Gene3D" id="3.20.20.80">
    <property type="entry name" value="Glycosidases"/>
    <property type="match status" value="1"/>
</dbReference>
<protein>
    <recommendedName>
        <fullName evidence="3">Glycoside hydrolase family 42 N-terminal domain-containing protein</fullName>
    </recommendedName>
</protein>
<keyword evidence="5" id="KW-1185">Reference proteome</keyword>
<dbReference type="RefSeq" id="WP_184920597.1">
    <property type="nucleotide sequence ID" value="NZ_JACHMO010000001.1"/>
</dbReference>
<dbReference type="GO" id="GO:0005975">
    <property type="term" value="P:carbohydrate metabolic process"/>
    <property type="evidence" value="ECO:0007669"/>
    <property type="project" value="InterPro"/>
</dbReference>
<dbReference type="CDD" id="cd00093">
    <property type="entry name" value="HTH_XRE"/>
    <property type="match status" value="1"/>
</dbReference>
<dbReference type="AlphaFoldDB" id="A0A7W9HJE8"/>
<dbReference type="GO" id="GO:0004565">
    <property type="term" value="F:beta-galactosidase activity"/>
    <property type="evidence" value="ECO:0007669"/>
    <property type="project" value="InterPro"/>
</dbReference>
<keyword evidence="1" id="KW-0378">Hydrolase</keyword>
<name>A0A7W9HJE8_9PSEU</name>
<dbReference type="EMBL" id="JACHMO010000001">
    <property type="protein sequence ID" value="MBB5803310.1"/>
    <property type="molecule type" value="Genomic_DNA"/>
</dbReference>
<keyword evidence="2" id="KW-0326">Glycosidase</keyword>
<comment type="caution">
    <text evidence="4">The sequence shown here is derived from an EMBL/GenBank/DDBJ whole genome shotgun (WGS) entry which is preliminary data.</text>
</comment>
<dbReference type="GO" id="GO:0009341">
    <property type="term" value="C:beta-galactosidase complex"/>
    <property type="evidence" value="ECO:0007669"/>
    <property type="project" value="InterPro"/>
</dbReference>
<dbReference type="PANTHER" id="PTHR12631:SF10">
    <property type="entry name" value="BETA-XYLOSIDASE-LIKE PROTEIN-RELATED"/>
    <property type="match status" value="1"/>
</dbReference>
<evidence type="ECO:0000313" key="5">
    <source>
        <dbReference type="Proteomes" id="UP000552097"/>
    </source>
</evidence>
<evidence type="ECO:0000313" key="4">
    <source>
        <dbReference type="EMBL" id="MBB5803310.1"/>
    </source>
</evidence>
<dbReference type="SUPFAM" id="SSF51445">
    <property type="entry name" value="(Trans)glycosidases"/>
    <property type="match status" value="1"/>
</dbReference>
<dbReference type="InterPro" id="IPR013529">
    <property type="entry name" value="Glyco_hydro_42_N"/>
</dbReference>
<dbReference type="Proteomes" id="UP000552097">
    <property type="component" value="Unassembled WGS sequence"/>
</dbReference>
<dbReference type="PANTHER" id="PTHR12631">
    <property type="entry name" value="ALPHA-L-IDURONIDASE"/>
    <property type="match status" value="1"/>
</dbReference>
<evidence type="ECO:0000256" key="1">
    <source>
        <dbReference type="ARBA" id="ARBA00022801"/>
    </source>
</evidence>
<proteinExistence type="predicted"/>
<dbReference type="InterPro" id="IPR051923">
    <property type="entry name" value="Glycosyl_Hydrolase_39"/>
</dbReference>
<evidence type="ECO:0000256" key="2">
    <source>
        <dbReference type="ARBA" id="ARBA00023295"/>
    </source>
</evidence>
<dbReference type="Pfam" id="PF02449">
    <property type="entry name" value="Glyco_hydro_42"/>
    <property type="match status" value="1"/>
</dbReference>
<evidence type="ECO:0000259" key="3">
    <source>
        <dbReference type="Pfam" id="PF02449"/>
    </source>
</evidence>
<feature type="domain" description="Glycoside hydrolase family 42 N-terminal" evidence="3">
    <location>
        <begin position="176"/>
        <end position="229"/>
    </location>
</feature>
<dbReference type="Pfam" id="PF13560">
    <property type="entry name" value="HTH_31"/>
    <property type="match status" value="1"/>
</dbReference>
<reference evidence="4 5" key="1">
    <citation type="submission" date="2020-08" db="EMBL/GenBank/DDBJ databases">
        <title>Sequencing the genomes of 1000 actinobacteria strains.</title>
        <authorList>
            <person name="Klenk H.-P."/>
        </authorList>
    </citation>
    <scope>NUCLEOTIDE SEQUENCE [LARGE SCALE GENOMIC DNA]</scope>
    <source>
        <strain evidence="4 5">DSM 45486</strain>
    </source>
</reference>
<dbReference type="InterPro" id="IPR017853">
    <property type="entry name" value="GH"/>
</dbReference>
<dbReference type="InterPro" id="IPR001387">
    <property type="entry name" value="Cro/C1-type_HTH"/>
</dbReference>
<gene>
    <name evidence="4" type="ORF">F4560_003078</name>
</gene>
<sequence>MGRTAYQADFAERLRALKDRSGRSYHALGKRCGVSSSTLHRYCTGGGVPAEFLVVDRFGKACGAGGEELAELRRLWMFALVRPEPEPAVVTPVRRSFGWRTPVGVAVVVLLTFGLVTASRPVTPAVRQTGASSVPMWTDKPIGVGREFVGVTKNSTSGEMPAFGVGAVRLWNSGTRWEKLEPERGRFEWFRLDRLVEPAREAGVPVLFTLGGTPAWASPDGPETVFGDGSRTSPPDDLDDWDRFVGELARVYRGRIDAYELWDAANHQRIYSGSVETMVAMTERAARVIKAADPAAEVVCPGMAELWEPHALRWQERFAELGGYQHCDVLGVKLHQRWSADPPERMLELATEIDRTLYRAGVPEMPRWNMGQGFATGVEERLDPELAADHAVRFYLVSLYAEYTRVYFYNWGSDRIPIVLQPSGGIPTRAARHVDELGSWLRGARNTFCGNGAKLGLPDHVWQCGFTKDGTEFQIVWTDGPAVPLTPPRGVEAVEVIDGERRPEPPDGSVEITGRPVVLRLT</sequence>